<keyword evidence="2" id="KW-0808">Transferase</keyword>
<organism evidence="2 4">
    <name type="scientific">Solemya velum gill symbiont</name>
    <dbReference type="NCBI Taxonomy" id="2340"/>
    <lineage>
        <taxon>Bacteria</taxon>
        <taxon>Pseudomonadati</taxon>
        <taxon>Pseudomonadota</taxon>
        <taxon>Gammaproteobacteria</taxon>
        <taxon>sulfur-oxidizing symbionts</taxon>
    </lineage>
</organism>
<dbReference type="SUPFAM" id="SSF53448">
    <property type="entry name" value="Nucleotide-diphospho-sugar transferases"/>
    <property type="match status" value="1"/>
</dbReference>
<dbReference type="AlphaFoldDB" id="A0A0B0H5S6"/>
<dbReference type="Proteomes" id="UP000190962">
    <property type="component" value="Unassembled WGS sequence"/>
</dbReference>
<name>A0A0B0H5S6_SOVGS</name>
<dbReference type="OrthoDB" id="9069044at2"/>
<gene>
    <name evidence="3" type="ORF">BOV88_01915</name>
    <name evidence="2" type="ORF">JV46_02090</name>
</gene>
<evidence type="ECO:0000313" key="5">
    <source>
        <dbReference type="Proteomes" id="UP000190962"/>
    </source>
</evidence>
<feature type="domain" description="Glycosyltransferase 2-like" evidence="1">
    <location>
        <begin position="6"/>
        <end position="119"/>
    </location>
</feature>
<dbReference type="eggNOG" id="COG1215">
    <property type="taxonomic scope" value="Bacteria"/>
</dbReference>
<evidence type="ECO:0000313" key="4">
    <source>
        <dbReference type="Proteomes" id="UP000030856"/>
    </source>
</evidence>
<dbReference type="CDD" id="cd00761">
    <property type="entry name" value="Glyco_tranf_GTA_type"/>
    <property type="match status" value="1"/>
</dbReference>
<accession>A0A0B0H5S6</accession>
<reference evidence="2 4" key="1">
    <citation type="journal article" date="2014" name="BMC Genomics">
        <title>The genome of the intracellular bacterium of the coastal bivalve, Solemya velum: a blueprint for thriving in and out of symbiosis.</title>
        <authorList>
            <person name="Dmytrenko O."/>
            <person name="Russell S.L."/>
            <person name="Loo W.T."/>
            <person name="Fontanez K.M."/>
            <person name="Liao L."/>
            <person name="Roeselers G."/>
            <person name="Sharma R."/>
            <person name="Stewart F.J."/>
            <person name="Newton I.L."/>
            <person name="Woyke T."/>
            <person name="Wu D."/>
            <person name="Lang J.M."/>
            <person name="Eisen J.A."/>
            <person name="Cavanaugh C.M."/>
        </authorList>
    </citation>
    <scope>NUCLEOTIDE SEQUENCE [LARGE SCALE GENOMIC DNA]</scope>
    <source>
        <strain evidence="2 4">WH</strain>
    </source>
</reference>
<protein>
    <submittedName>
        <fullName evidence="2">Glycosyltransferase</fullName>
    </submittedName>
</protein>
<evidence type="ECO:0000259" key="1">
    <source>
        <dbReference type="Pfam" id="PF00535"/>
    </source>
</evidence>
<dbReference type="RefSeq" id="WP_043118930.1">
    <property type="nucleotide sequence ID" value="NZ_JRAA01000004.1"/>
</dbReference>
<evidence type="ECO:0000313" key="2">
    <source>
        <dbReference type="EMBL" id="KHF24012.1"/>
    </source>
</evidence>
<sequence length="286" mass="32940">MAPIISFVIPCKGRLDHLKETLPNLVDQESSEVVIVDYDCPDGTKEWVNHNYPRFIVEKVENRPEFNLSKARNIGLHRATGDWVFFLDADIFLSKDFVSGIKNTLSTNHYYLLGKERHIGSKGSVLVQREMALAIKGYDENYLGYSWEDIDFFTRLTYGGLSSQLLTEEPIGIITHSDDARVEHYDINRMQSISTNRLYTAVKRDLMRFYNNINLSNDVLVSLRNNCEQSVLNAIEKGEVTASLVTTLPEEKDVTTNRLPEYSLFRRRLHVEVQLWEPPVPRPDLD</sequence>
<dbReference type="EMBL" id="JRAA01000004">
    <property type="protein sequence ID" value="KHF24012.1"/>
    <property type="molecule type" value="Genomic_DNA"/>
</dbReference>
<dbReference type="InterPro" id="IPR001173">
    <property type="entry name" value="Glyco_trans_2-like"/>
</dbReference>
<comment type="caution">
    <text evidence="2">The sequence shown here is derived from an EMBL/GenBank/DDBJ whole genome shotgun (WGS) entry which is preliminary data.</text>
</comment>
<dbReference type="Pfam" id="PF00535">
    <property type="entry name" value="Glycos_transf_2"/>
    <property type="match status" value="1"/>
</dbReference>
<evidence type="ECO:0000313" key="3">
    <source>
        <dbReference type="EMBL" id="OOY35828.1"/>
    </source>
</evidence>
<keyword evidence="4" id="KW-1185">Reference proteome</keyword>
<dbReference type="Gene3D" id="3.90.550.10">
    <property type="entry name" value="Spore Coat Polysaccharide Biosynthesis Protein SpsA, Chain A"/>
    <property type="match status" value="1"/>
</dbReference>
<dbReference type="InterPro" id="IPR029044">
    <property type="entry name" value="Nucleotide-diphossugar_trans"/>
</dbReference>
<dbReference type="GO" id="GO:0016740">
    <property type="term" value="F:transferase activity"/>
    <property type="evidence" value="ECO:0007669"/>
    <property type="project" value="UniProtKB-KW"/>
</dbReference>
<dbReference type="EMBL" id="MPNX01000002">
    <property type="protein sequence ID" value="OOY35828.1"/>
    <property type="molecule type" value="Genomic_DNA"/>
</dbReference>
<dbReference type="InterPro" id="IPR050834">
    <property type="entry name" value="Glycosyltransf_2"/>
</dbReference>
<proteinExistence type="predicted"/>
<dbReference type="STRING" id="2340.JV46_02090"/>
<dbReference type="GeneID" id="86991029"/>
<dbReference type="PANTHER" id="PTHR43685:SF2">
    <property type="entry name" value="GLYCOSYLTRANSFERASE 2-LIKE DOMAIN-CONTAINING PROTEIN"/>
    <property type="match status" value="1"/>
</dbReference>
<reference evidence="3 5" key="2">
    <citation type="submission" date="2016-11" db="EMBL/GenBank/DDBJ databases">
        <title>Mixed transmission modes and dynamic genome evolution in an obligate animal-bacterial symbiosis.</title>
        <authorList>
            <person name="Russell S.L."/>
            <person name="Corbett-Detig R.B."/>
            <person name="Cavanaugh C.M."/>
        </authorList>
    </citation>
    <scope>NUCLEOTIDE SEQUENCE [LARGE SCALE GENOMIC DNA]</scope>
    <source>
        <strain evidence="3">MA-KB16</strain>
    </source>
</reference>
<dbReference type="Proteomes" id="UP000030856">
    <property type="component" value="Unassembled WGS sequence"/>
</dbReference>
<dbReference type="PANTHER" id="PTHR43685">
    <property type="entry name" value="GLYCOSYLTRANSFERASE"/>
    <property type="match status" value="1"/>
</dbReference>